<dbReference type="Proteomes" id="UP001162164">
    <property type="component" value="Unassembled WGS sequence"/>
</dbReference>
<protein>
    <submittedName>
        <fullName evidence="1">Uncharacterized protein</fullName>
    </submittedName>
</protein>
<name>A0ABQ9IYD0_9CUCU</name>
<sequence>MVYCSVNSLEPIQYKSVVIERTWIFEFCPPTSLISGAAVPAASIPTPYSKIEVLGPNAETKISNYATVTKIVMDYNTTLAELLRLNLHECEEEVKKYSR</sequence>
<reference evidence="1" key="1">
    <citation type="journal article" date="2023" name="Insect Mol. Biol.">
        <title>Genome sequencing provides insights into the evolution of gene families encoding plant cell wall-degrading enzymes in longhorned beetles.</title>
        <authorList>
            <person name="Shin N.R."/>
            <person name="Okamura Y."/>
            <person name="Kirsch R."/>
            <person name="Pauchet Y."/>
        </authorList>
    </citation>
    <scope>NUCLEOTIDE SEQUENCE</scope>
    <source>
        <strain evidence="1">MMC_N1</strain>
    </source>
</reference>
<evidence type="ECO:0000313" key="2">
    <source>
        <dbReference type="Proteomes" id="UP001162164"/>
    </source>
</evidence>
<organism evidence="1 2">
    <name type="scientific">Molorchus minor</name>
    <dbReference type="NCBI Taxonomy" id="1323400"/>
    <lineage>
        <taxon>Eukaryota</taxon>
        <taxon>Metazoa</taxon>
        <taxon>Ecdysozoa</taxon>
        <taxon>Arthropoda</taxon>
        <taxon>Hexapoda</taxon>
        <taxon>Insecta</taxon>
        <taxon>Pterygota</taxon>
        <taxon>Neoptera</taxon>
        <taxon>Endopterygota</taxon>
        <taxon>Coleoptera</taxon>
        <taxon>Polyphaga</taxon>
        <taxon>Cucujiformia</taxon>
        <taxon>Chrysomeloidea</taxon>
        <taxon>Cerambycidae</taxon>
        <taxon>Lamiinae</taxon>
        <taxon>Monochamini</taxon>
        <taxon>Molorchus</taxon>
    </lineage>
</organism>
<accession>A0ABQ9IYD0</accession>
<gene>
    <name evidence="1" type="ORF">NQ317_016727</name>
</gene>
<comment type="caution">
    <text evidence="1">The sequence shown here is derived from an EMBL/GenBank/DDBJ whole genome shotgun (WGS) entry which is preliminary data.</text>
</comment>
<proteinExistence type="predicted"/>
<keyword evidence="2" id="KW-1185">Reference proteome</keyword>
<dbReference type="EMBL" id="JAPWTJ010001929">
    <property type="protein sequence ID" value="KAJ8968782.1"/>
    <property type="molecule type" value="Genomic_DNA"/>
</dbReference>
<evidence type="ECO:0000313" key="1">
    <source>
        <dbReference type="EMBL" id="KAJ8968782.1"/>
    </source>
</evidence>